<protein>
    <recommendedName>
        <fullName evidence="2">C2 domain-containing protein</fullName>
    </recommendedName>
</protein>
<evidence type="ECO:0000313" key="4">
    <source>
        <dbReference type="Proteomes" id="UP001497382"/>
    </source>
</evidence>
<dbReference type="PANTHER" id="PTHR46848:SF1">
    <property type="entry name" value="REGULATOR OF G-PROTEIN SIGNALING 3"/>
    <property type="match status" value="1"/>
</dbReference>
<keyword evidence="4" id="KW-1185">Reference proteome</keyword>
<name>A0AAV2ASG2_9ARAC</name>
<feature type="region of interest" description="Disordered" evidence="1">
    <location>
        <begin position="819"/>
        <end position="838"/>
    </location>
</feature>
<evidence type="ECO:0000256" key="1">
    <source>
        <dbReference type="SAM" id="MobiDB-lite"/>
    </source>
</evidence>
<feature type="non-terminal residue" evidence="3">
    <location>
        <position position="1"/>
    </location>
</feature>
<gene>
    <name evidence="3" type="ORF">LARSCL_LOCUS14502</name>
</gene>
<evidence type="ECO:0000259" key="2">
    <source>
        <dbReference type="PROSITE" id="PS50004"/>
    </source>
</evidence>
<dbReference type="GO" id="GO:0005634">
    <property type="term" value="C:nucleus"/>
    <property type="evidence" value="ECO:0007669"/>
    <property type="project" value="TreeGrafter"/>
</dbReference>
<feature type="compositionally biased region" description="Basic and acidic residues" evidence="1">
    <location>
        <begin position="976"/>
        <end position="987"/>
    </location>
</feature>
<feature type="compositionally biased region" description="Basic and acidic residues" evidence="1">
    <location>
        <begin position="178"/>
        <end position="188"/>
    </location>
</feature>
<dbReference type="PANTHER" id="PTHR46848">
    <property type="entry name" value="REGULATOR OF G-PROTEIN SIGNALING 3"/>
    <property type="match status" value="1"/>
</dbReference>
<feature type="compositionally biased region" description="Low complexity" evidence="1">
    <location>
        <begin position="966"/>
        <end position="975"/>
    </location>
</feature>
<dbReference type="InterPro" id="IPR035892">
    <property type="entry name" value="C2_domain_sf"/>
</dbReference>
<reference evidence="3 4" key="1">
    <citation type="submission" date="2024-04" db="EMBL/GenBank/DDBJ databases">
        <authorList>
            <person name="Rising A."/>
            <person name="Reimegard J."/>
            <person name="Sonavane S."/>
            <person name="Akerstrom W."/>
            <person name="Nylinder S."/>
            <person name="Hedman E."/>
            <person name="Kallberg Y."/>
        </authorList>
    </citation>
    <scope>NUCLEOTIDE SEQUENCE [LARGE SCALE GENOMIC DNA]</scope>
</reference>
<dbReference type="InterPro" id="IPR000008">
    <property type="entry name" value="C2_dom"/>
</dbReference>
<dbReference type="Gene3D" id="2.60.40.150">
    <property type="entry name" value="C2 domain"/>
    <property type="match status" value="1"/>
</dbReference>
<feature type="domain" description="C2" evidence="2">
    <location>
        <begin position="1033"/>
        <end position="1152"/>
    </location>
</feature>
<proteinExistence type="predicted"/>
<dbReference type="SMART" id="SM00239">
    <property type="entry name" value="C2"/>
    <property type="match status" value="1"/>
</dbReference>
<dbReference type="GO" id="GO:0005886">
    <property type="term" value="C:plasma membrane"/>
    <property type="evidence" value="ECO:0007669"/>
    <property type="project" value="TreeGrafter"/>
</dbReference>
<feature type="compositionally biased region" description="Basic and acidic residues" evidence="1">
    <location>
        <begin position="486"/>
        <end position="496"/>
    </location>
</feature>
<sequence>CYLFQTTTDVKGVGLFYSRHRFVGVFVQLCDYQVDHQVRYPLDSSLSLQRMNYQLSVEEKKNRPSFWGKLFGTSKKSSSKDKKDGDSFQRQSPLYHSFHFTSGAQESSDSQEEAGNFTTLENSAFMEMHRDSGIIFLNKNSIANCVLSKEEDRHVQFAPTPMNKYYSVDVKSAPARWTKNDENKENVKTRKTPKPAKPILRRSKENLSHKESLSDVNKDASKIKVNVSYIDGPEVKKTPNIPRTSTKLALFDRKNGSLPHLNVSNIAKYGSLPRTAKERFLSENTDNTSSHSGNAFHKLFFPQADCNQGGPTYNNVPQEELQTLLPQSREKSYCFSNPELPRQKNQRQFPQQPRPGSNPNRLSMGEPIRCGTLAHPEIEPRNLVVCYDPNCEVLRNQLRMKCPVNSVPVAGKQNNFHVPRQKYRQANSVSSTQQEDRGIVCHLPNKAFNEIGLPIITHESCKSSKHRSRSESPHYIPLSETYSSDKPARLKNDTKKNPPKQCQAENCNFVKPNIPFQTHDSQNLLKGRLNGHPNCFRDIPVLKAIENRDKTVGNDSQYFSQAKRQAIRSSMYVQKRRFVNKICKYKSKECEDGFSSMADDECSFNCSCSSCLAKFSRQYRKNMNKNTLGVTDDDKYFFIQTEDEQNMRGLPSVPEVSAEDDVQNKTAETQDARDQGPNTTWYECNDSLCKTPVKENVDSKENSVPENPQDVGKIIYENITHLINSATKQNFKPQDVKRLFSTPISTTKLKRELEKSVSGKKISRALFSPADSSSTSGKGRQRQLLSPAKSPVVFSDSVILLQEIFQKLSQECKELLQPGVSSSIPQQGAKKSSPMESGSKYINSLVKNLSSKEISEGDFANIIGGIAQNIFLEAKLKSKTHCLTQSASLPDLTKDATPTRLKNVTSFENMTSFSGLCKDEDALNTASDSGFKTDSEPAKPGSSVGNSTLEDRVLPDGWSKTPTTISNSSGSAAEKSSSEKETSRCSESEMQLLEDVIRLGMGLSPIRTVEKSTFYAASPAKASKFKSKDVLSCKGKLKLKIYNNSGLVTVHVARAAKLNRPNSRELNPYIKISMVPDSSKRVHWRTTVQKGQKNPVFNQKFSFEVMAEDSTKRLVFSVWHRDFAKERSELVGCMSFSVRHVLDETHKIDGWYRLLREGFGTQKHFAAHRKNPCSSMQIK</sequence>
<dbReference type="Pfam" id="PF00168">
    <property type="entry name" value="C2"/>
    <property type="match status" value="1"/>
</dbReference>
<dbReference type="AlphaFoldDB" id="A0AAV2ASG2"/>
<organism evidence="3 4">
    <name type="scientific">Larinioides sclopetarius</name>
    <dbReference type="NCBI Taxonomy" id="280406"/>
    <lineage>
        <taxon>Eukaryota</taxon>
        <taxon>Metazoa</taxon>
        <taxon>Ecdysozoa</taxon>
        <taxon>Arthropoda</taxon>
        <taxon>Chelicerata</taxon>
        <taxon>Arachnida</taxon>
        <taxon>Araneae</taxon>
        <taxon>Araneomorphae</taxon>
        <taxon>Entelegynae</taxon>
        <taxon>Araneoidea</taxon>
        <taxon>Araneidae</taxon>
        <taxon>Larinioides</taxon>
    </lineage>
</organism>
<dbReference type="Proteomes" id="UP001497382">
    <property type="component" value="Unassembled WGS sequence"/>
</dbReference>
<feature type="region of interest" description="Disordered" evidence="1">
    <location>
        <begin position="460"/>
        <end position="501"/>
    </location>
</feature>
<feature type="region of interest" description="Disordered" evidence="1">
    <location>
        <begin position="178"/>
        <end position="215"/>
    </location>
</feature>
<feature type="region of interest" description="Disordered" evidence="1">
    <location>
        <begin position="927"/>
        <end position="987"/>
    </location>
</feature>
<evidence type="ECO:0000313" key="3">
    <source>
        <dbReference type="EMBL" id="CAL1286897.1"/>
    </source>
</evidence>
<feature type="compositionally biased region" description="Basic and acidic residues" evidence="1">
    <location>
        <begin position="202"/>
        <end position="215"/>
    </location>
</feature>
<dbReference type="SUPFAM" id="SSF49562">
    <property type="entry name" value="C2 domain (Calcium/lipid-binding domain, CaLB)"/>
    <property type="match status" value="1"/>
</dbReference>
<accession>A0AAV2ASG2</accession>
<dbReference type="PROSITE" id="PS50004">
    <property type="entry name" value="C2"/>
    <property type="match status" value="1"/>
</dbReference>
<feature type="compositionally biased region" description="Polar residues" evidence="1">
    <location>
        <begin position="346"/>
        <end position="361"/>
    </location>
</feature>
<comment type="caution">
    <text evidence="3">The sequence shown here is derived from an EMBL/GenBank/DDBJ whole genome shotgun (WGS) entry which is preliminary data.</text>
</comment>
<feature type="region of interest" description="Disordered" evidence="1">
    <location>
        <begin position="647"/>
        <end position="677"/>
    </location>
</feature>
<feature type="region of interest" description="Disordered" evidence="1">
    <location>
        <begin position="334"/>
        <end position="365"/>
    </location>
</feature>
<dbReference type="EMBL" id="CAXIEN010000210">
    <property type="protein sequence ID" value="CAL1286897.1"/>
    <property type="molecule type" value="Genomic_DNA"/>
</dbReference>